<name>A0ABW2NC64_9BACL</name>
<dbReference type="Proteomes" id="UP001596483">
    <property type="component" value="Unassembled WGS sequence"/>
</dbReference>
<dbReference type="InterPro" id="IPR043131">
    <property type="entry name" value="BCAT-like_N"/>
</dbReference>
<dbReference type="PRINTS" id="PR00095">
    <property type="entry name" value="ANTSNTHASEI"/>
</dbReference>
<dbReference type="Gene3D" id="3.30.470.10">
    <property type="match status" value="1"/>
</dbReference>
<dbReference type="SUPFAM" id="SSF56322">
    <property type="entry name" value="ADC synthase"/>
    <property type="match status" value="1"/>
</dbReference>
<feature type="domain" description="Chorismate-utilising enzyme C-terminal" evidence="1">
    <location>
        <begin position="116"/>
        <end position="371"/>
    </location>
</feature>
<comment type="caution">
    <text evidence="2">The sequence shown here is derived from an EMBL/GenBank/DDBJ whole genome shotgun (WGS) entry which is preliminary data.</text>
</comment>
<reference evidence="3" key="1">
    <citation type="journal article" date="2019" name="Int. J. Syst. Evol. Microbiol.">
        <title>The Global Catalogue of Microorganisms (GCM) 10K type strain sequencing project: providing services to taxonomists for standard genome sequencing and annotation.</title>
        <authorList>
            <consortium name="The Broad Institute Genomics Platform"/>
            <consortium name="The Broad Institute Genome Sequencing Center for Infectious Disease"/>
            <person name="Wu L."/>
            <person name="Ma J."/>
        </authorList>
    </citation>
    <scope>NUCLEOTIDE SEQUENCE [LARGE SCALE GENOMIC DNA]</scope>
    <source>
        <strain evidence="3">JCM 4738</strain>
    </source>
</reference>
<organism evidence="2 3">
    <name type="scientific">Bhargavaea changchunensis</name>
    <dbReference type="NCBI Taxonomy" id="2134037"/>
    <lineage>
        <taxon>Bacteria</taxon>
        <taxon>Bacillati</taxon>
        <taxon>Bacillota</taxon>
        <taxon>Bacilli</taxon>
        <taxon>Bacillales</taxon>
        <taxon>Caryophanaceae</taxon>
        <taxon>Bhargavaea</taxon>
    </lineage>
</organism>
<dbReference type="SUPFAM" id="SSF56752">
    <property type="entry name" value="D-aminoacid aminotransferase-like PLP-dependent enzymes"/>
    <property type="match status" value="1"/>
</dbReference>
<dbReference type="NCBIfam" id="TIGR00553">
    <property type="entry name" value="pabB"/>
    <property type="match status" value="1"/>
</dbReference>
<dbReference type="RefSeq" id="WP_157297498.1">
    <property type="nucleotide sequence ID" value="NZ_JBHTCT010000011.1"/>
</dbReference>
<dbReference type="PANTHER" id="PTHR11236">
    <property type="entry name" value="AMINOBENZOATE/ANTHRANILATE SYNTHASE"/>
    <property type="match status" value="1"/>
</dbReference>
<dbReference type="InterPro" id="IPR005802">
    <property type="entry name" value="ADC_synth_comp_1"/>
</dbReference>
<dbReference type="InterPro" id="IPR005801">
    <property type="entry name" value="ADC_synthase"/>
</dbReference>
<dbReference type="InterPro" id="IPR043132">
    <property type="entry name" value="BCAT-like_C"/>
</dbReference>
<proteinExistence type="predicted"/>
<dbReference type="EMBL" id="JBHTCT010000011">
    <property type="protein sequence ID" value="MFC7364681.1"/>
    <property type="molecule type" value="Genomic_DNA"/>
</dbReference>
<gene>
    <name evidence="2" type="primary">pabB</name>
    <name evidence="2" type="ORF">ACFQQH_06000</name>
</gene>
<keyword evidence="3" id="KW-1185">Reference proteome</keyword>
<dbReference type="InterPro" id="IPR036038">
    <property type="entry name" value="Aminotransferase-like"/>
</dbReference>
<dbReference type="Pfam" id="PF01063">
    <property type="entry name" value="Aminotran_4"/>
    <property type="match status" value="1"/>
</dbReference>
<evidence type="ECO:0000313" key="3">
    <source>
        <dbReference type="Proteomes" id="UP001596483"/>
    </source>
</evidence>
<keyword evidence="2" id="KW-0808">Transferase</keyword>
<dbReference type="InterPro" id="IPR019999">
    <property type="entry name" value="Anth_synth_I-like"/>
</dbReference>
<dbReference type="Pfam" id="PF00425">
    <property type="entry name" value="Chorismate_bind"/>
    <property type="match status" value="1"/>
</dbReference>
<evidence type="ECO:0000259" key="1">
    <source>
        <dbReference type="Pfam" id="PF00425"/>
    </source>
</evidence>
<keyword evidence="2" id="KW-0032">Aminotransferase</keyword>
<dbReference type="Gene3D" id="3.20.10.10">
    <property type="entry name" value="D-amino Acid Aminotransferase, subunit A, domain 2"/>
    <property type="match status" value="1"/>
</dbReference>
<evidence type="ECO:0000313" key="2">
    <source>
        <dbReference type="EMBL" id="MFC7364681.1"/>
    </source>
</evidence>
<protein>
    <submittedName>
        <fullName evidence="2">Aminodeoxychorismate synthase component I</fullName>
        <ecNumber evidence="2">2.6.1.85</ecNumber>
    </submittedName>
</protein>
<dbReference type="InterPro" id="IPR015890">
    <property type="entry name" value="Chorismate_C"/>
</dbReference>
<dbReference type="InterPro" id="IPR001544">
    <property type="entry name" value="Aminotrans_IV"/>
</dbReference>
<dbReference type="GO" id="GO:0046820">
    <property type="term" value="F:4-amino-4-deoxychorismate synthase activity"/>
    <property type="evidence" value="ECO:0007669"/>
    <property type="project" value="UniProtKB-EC"/>
</dbReference>
<dbReference type="EC" id="2.6.1.85" evidence="2"/>
<sequence length="585" mass="65885">MLNNGKPEPVLSFEYASHDGKIIPRTFRNPVRVIKAEHVGEVIPALRNIQKAVEDGWYAAGYLSYEAAPAFDPAYRVKEGNKMPLLWFGIFGEPEYSELIASGQCEVSDWKPDTGEQAYREAIRSIRQAIEYGETYQTNYTIRLNSRFRGDEVALFERMKRAQSCNYSAYINTGEHSVLSASPELFFRVTGNRITAKPMKGTVKRGKTSEEDQALSEWLAHSEKNQAENVMIVDLLRNDLGRIAKPGSVDVPKLFEIERYPTVHQMTSTVEAELEEGTDLIDVFGALFPCGSITGAPKVSTMNLISHLEQSPREVYCGAIGFITPEREAVFNVPIRTVMIEQASGNATYGVGGGITWDSTSEEEYGEILAKSSFLKLDRPEFNLLESFLLEDGRYFLKEAHLHRMLRSAHYFGFSFDLGAISEKLNQLAEELPEGAYKVRFVLGPDGNMSVEGQKITQSPRLPKVILANDPVDRENPFLYHKTTHRTVYDQHAVTGCHDVLLWNKEGQLTEFINGNLVLEIGGKLWTPPVSTGLLAGTYRGFLLEEGTINEKELHLTDLESATRIWLINSVRKWVEVRLENKQKE</sequence>
<dbReference type="PANTHER" id="PTHR11236:SF50">
    <property type="entry name" value="AMINODEOXYCHORISMATE SYNTHASE COMPONENT 1"/>
    <property type="match status" value="1"/>
</dbReference>
<dbReference type="Gene3D" id="3.60.120.10">
    <property type="entry name" value="Anthranilate synthase"/>
    <property type="match status" value="1"/>
</dbReference>
<accession>A0ABW2NC64</accession>